<proteinExistence type="predicted"/>
<dbReference type="Proteomes" id="UP000031443">
    <property type="component" value="Unassembled WGS sequence"/>
</dbReference>
<evidence type="ECO:0000256" key="3">
    <source>
        <dbReference type="ARBA" id="ARBA00023136"/>
    </source>
</evidence>
<dbReference type="PROSITE" id="PS50835">
    <property type="entry name" value="IG_LIKE"/>
    <property type="match status" value="1"/>
</dbReference>
<evidence type="ECO:0000313" key="7">
    <source>
        <dbReference type="EMBL" id="EMP31348.1"/>
    </source>
</evidence>
<feature type="region of interest" description="Disordered" evidence="5">
    <location>
        <begin position="156"/>
        <end position="183"/>
    </location>
</feature>
<comment type="subcellular location">
    <subcellularLocation>
        <location evidence="1">Membrane</location>
    </subcellularLocation>
</comment>
<gene>
    <name evidence="7" type="ORF">UY3_11572</name>
</gene>
<dbReference type="EMBL" id="KB545907">
    <property type="protein sequence ID" value="EMP31348.1"/>
    <property type="molecule type" value="Genomic_DNA"/>
</dbReference>
<dbReference type="InterPro" id="IPR015631">
    <property type="entry name" value="CD2/SLAM_rcpt"/>
</dbReference>
<dbReference type="STRING" id="8469.M7BH02"/>
<dbReference type="SUPFAM" id="SSF48726">
    <property type="entry name" value="Immunoglobulin"/>
    <property type="match status" value="1"/>
</dbReference>
<evidence type="ECO:0000256" key="1">
    <source>
        <dbReference type="ARBA" id="ARBA00004370"/>
    </source>
</evidence>
<evidence type="ECO:0000256" key="4">
    <source>
        <dbReference type="ARBA" id="ARBA00023180"/>
    </source>
</evidence>
<dbReference type="InterPro" id="IPR007110">
    <property type="entry name" value="Ig-like_dom"/>
</dbReference>
<dbReference type="SMART" id="SM00408">
    <property type="entry name" value="IGc2"/>
    <property type="match status" value="1"/>
</dbReference>
<evidence type="ECO:0000256" key="2">
    <source>
        <dbReference type="ARBA" id="ARBA00022729"/>
    </source>
</evidence>
<dbReference type="InterPro" id="IPR036179">
    <property type="entry name" value="Ig-like_dom_sf"/>
</dbReference>
<feature type="domain" description="Ig-like" evidence="6">
    <location>
        <begin position="18"/>
        <end position="100"/>
    </location>
</feature>
<feature type="compositionally biased region" description="Polar residues" evidence="5">
    <location>
        <begin position="157"/>
        <end position="169"/>
    </location>
</feature>
<accession>M7BH02</accession>
<protein>
    <recommendedName>
        <fullName evidence="6">Ig-like domain-containing protein</fullName>
    </recommendedName>
</protein>
<dbReference type="PANTHER" id="PTHR12080">
    <property type="entry name" value="SIGNALING LYMPHOCYTIC ACTIVATION MOLECULE"/>
    <property type="match status" value="1"/>
</dbReference>
<dbReference type="AlphaFoldDB" id="M7BH02"/>
<evidence type="ECO:0000313" key="8">
    <source>
        <dbReference type="Proteomes" id="UP000031443"/>
    </source>
</evidence>
<organism evidence="7 8">
    <name type="scientific">Chelonia mydas</name>
    <name type="common">Green sea-turtle</name>
    <name type="synonym">Chelonia agassizi</name>
    <dbReference type="NCBI Taxonomy" id="8469"/>
    <lineage>
        <taxon>Eukaryota</taxon>
        <taxon>Metazoa</taxon>
        <taxon>Chordata</taxon>
        <taxon>Craniata</taxon>
        <taxon>Vertebrata</taxon>
        <taxon>Euteleostomi</taxon>
        <taxon>Archelosauria</taxon>
        <taxon>Testudinata</taxon>
        <taxon>Testudines</taxon>
        <taxon>Cryptodira</taxon>
        <taxon>Durocryptodira</taxon>
        <taxon>Americhelydia</taxon>
        <taxon>Chelonioidea</taxon>
        <taxon>Cheloniidae</taxon>
        <taxon>Chelonia</taxon>
    </lineage>
</organism>
<dbReference type="CDD" id="cd00096">
    <property type="entry name" value="Ig"/>
    <property type="match status" value="1"/>
</dbReference>
<keyword evidence="3" id="KW-0472">Membrane</keyword>
<reference evidence="8" key="1">
    <citation type="journal article" date="2013" name="Nat. Genet.">
        <title>The draft genomes of soft-shell turtle and green sea turtle yield insights into the development and evolution of the turtle-specific body plan.</title>
        <authorList>
            <person name="Wang Z."/>
            <person name="Pascual-Anaya J."/>
            <person name="Zadissa A."/>
            <person name="Li W."/>
            <person name="Niimura Y."/>
            <person name="Huang Z."/>
            <person name="Li C."/>
            <person name="White S."/>
            <person name="Xiong Z."/>
            <person name="Fang D."/>
            <person name="Wang B."/>
            <person name="Ming Y."/>
            <person name="Chen Y."/>
            <person name="Zheng Y."/>
            <person name="Kuraku S."/>
            <person name="Pignatelli M."/>
            <person name="Herrero J."/>
            <person name="Beal K."/>
            <person name="Nozawa M."/>
            <person name="Li Q."/>
            <person name="Wang J."/>
            <person name="Zhang H."/>
            <person name="Yu L."/>
            <person name="Shigenobu S."/>
            <person name="Wang J."/>
            <person name="Liu J."/>
            <person name="Flicek P."/>
            <person name="Searle S."/>
            <person name="Wang J."/>
            <person name="Kuratani S."/>
            <person name="Yin Y."/>
            <person name="Aken B."/>
            <person name="Zhang G."/>
            <person name="Irie N."/>
        </authorList>
    </citation>
    <scope>NUCLEOTIDE SEQUENCE [LARGE SCALE GENOMIC DNA]</scope>
</reference>
<dbReference type="GO" id="GO:0016020">
    <property type="term" value="C:membrane"/>
    <property type="evidence" value="ECO:0007669"/>
    <property type="project" value="UniProtKB-SubCell"/>
</dbReference>
<dbReference type="Pfam" id="PF13927">
    <property type="entry name" value="Ig_3"/>
    <property type="match status" value="1"/>
</dbReference>
<dbReference type="InterPro" id="IPR003598">
    <property type="entry name" value="Ig_sub2"/>
</dbReference>
<evidence type="ECO:0000259" key="6">
    <source>
        <dbReference type="PROSITE" id="PS50835"/>
    </source>
</evidence>
<name>M7BH02_CHEMY</name>
<keyword evidence="4" id="KW-0325">Glycoprotein</keyword>
<dbReference type="PANTHER" id="PTHR12080:SF121">
    <property type="entry name" value="IG-LIKE DOMAIN-CONTAINING PROTEIN-RELATED"/>
    <property type="match status" value="1"/>
</dbReference>
<evidence type="ECO:0000256" key="5">
    <source>
        <dbReference type="SAM" id="MobiDB-lite"/>
    </source>
</evidence>
<dbReference type="Gene3D" id="2.60.40.10">
    <property type="entry name" value="Immunoglobulins"/>
    <property type="match status" value="1"/>
</dbReference>
<keyword evidence="2" id="KW-0732">Signal</keyword>
<dbReference type="InterPro" id="IPR013783">
    <property type="entry name" value="Ig-like_fold"/>
</dbReference>
<keyword evidence="8" id="KW-1185">Reference proteome</keyword>
<sequence>MKKIEWSFKAGTEPVPQPRIRSQLLASTLEGCNVTLQCQGSGKGNVSISWGKGNPVQELDPARHQLSPDGRTLQLSVLPSSWNATYTCTVSNPVDQKIVSFDLQSICRSGAATPTGPVEESPSDPQYSEILRSPPEGTRCGGVSELTKGFEVHRVPHSNSVAERSQFHPQTRMEKDTFSSSGACLATLPHPRVVSEPRV</sequence>